<feature type="domain" description="AAA+ ATPase" evidence="4">
    <location>
        <begin position="27"/>
        <end position="193"/>
    </location>
</feature>
<gene>
    <name evidence="5" type="ORF">MI149_19745</name>
</gene>
<dbReference type="Gene3D" id="3.40.50.300">
    <property type="entry name" value="P-loop containing nucleotide triphosphate hydrolases"/>
    <property type="match status" value="1"/>
</dbReference>
<dbReference type="PANTHER" id="PTHR16305:SF35">
    <property type="entry name" value="TRANSCRIPTIONAL ACTIVATOR DOMAIN"/>
    <property type="match status" value="1"/>
</dbReference>
<protein>
    <submittedName>
        <fullName evidence="5">ATP-binding protein</fullName>
    </submittedName>
</protein>
<dbReference type="InterPro" id="IPR041664">
    <property type="entry name" value="AAA_16"/>
</dbReference>
<evidence type="ECO:0000313" key="5">
    <source>
        <dbReference type="EMBL" id="ULN39930.2"/>
    </source>
</evidence>
<dbReference type="GO" id="GO:0005524">
    <property type="term" value="F:ATP binding"/>
    <property type="evidence" value="ECO:0007669"/>
    <property type="project" value="UniProtKB-KW"/>
</dbReference>
<dbReference type="EMBL" id="CP092362">
    <property type="protein sequence ID" value="ULN39930.2"/>
    <property type="molecule type" value="Genomic_DNA"/>
</dbReference>
<evidence type="ECO:0000313" key="6">
    <source>
        <dbReference type="Proteomes" id="UP001055337"/>
    </source>
</evidence>
<dbReference type="SUPFAM" id="SSF52540">
    <property type="entry name" value="P-loop containing nucleoside triphosphate hydrolases"/>
    <property type="match status" value="1"/>
</dbReference>
<dbReference type="InterPro" id="IPR003593">
    <property type="entry name" value="AAA+_ATPase"/>
</dbReference>
<dbReference type="PANTHER" id="PTHR16305">
    <property type="entry name" value="TESTICULAR SOLUBLE ADENYLYL CYCLASE"/>
    <property type="match status" value="1"/>
</dbReference>
<dbReference type="RefSeq" id="WP_262871680.1">
    <property type="nucleotide sequence ID" value="NZ_JACKTV010000047.1"/>
</dbReference>
<organism evidence="5 6">
    <name type="scientific">Mycolicibacterium crocinum</name>
    <dbReference type="NCBI Taxonomy" id="388459"/>
    <lineage>
        <taxon>Bacteria</taxon>
        <taxon>Bacillati</taxon>
        <taxon>Actinomycetota</taxon>
        <taxon>Actinomycetes</taxon>
        <taxon>Mycobacteriales</taxon>
        <taxon>Mycobacteriaceae</taxon>
        <taxon>Mycolicibacterium</taxon>
    </lineage>
</organism>
<reference evidence="5" key="1">
    <citation type="submission" date="2022-08" db="EMBL/GenBank/DDBJ databases">
        <title>Whole genome sequencing of non-tuberculosis mycobacteria type-strains.</title>
        <authorList>
            <person name="Igarashi Y."/>
            <person name="Osugi A."/>
            <person name="Mitarai S."/>
        </authorList>
    </citation>
    <scope>NUCLEOTIDE SEQUENCE</scope>
    <source>
        <strain evidence="5">JCM 16369</strain>
    </source>
</reference>
<dbReference type="CDD" id="cd00009">
    <property type="entry name" value="AAA"/>
    <property type="match status" value="1"/>
</dbReference>
<accession>A0ABY3TLU7</accession>
<proteinExistence type="predicted"/>
<keyword evidence="6" id="KW-1185">Reference proteome</keyword>
<evidence type="ECO:0000259" key="4">
    <source>
        <dbReference type="SMART" id="SM00382"/>
    </source>
</evidence>
<evidence type="ECO:0000256" key="1">
    <source>
        <dbReference type="ARBA" id="ARBA00022741"/>
    </source>
</evidence>
<evidence type="ECO:0000256" key="2">
    <source>
        <dbReference type="ARBA" id="ARBA00022840"/>
    </source>
</evidence>
<dbReference type="InterPro" id="IPR027417">
    <property type="entry name" value="P-loop_NTPase"/>
</dbReference>
<feature type="compositionally biased region" description="Basic residues" evidence="3">
    <location>
        <begin position="226"/>
        <end position="236"/>
    </location>
</feature>
<keyword evidence="1" id="KW-0547">Nucleotide-binding</keyword>
<keyword evidence="2 5" id="KW-0067">ATP-binding</keyword>
<dbReference type="SMART" id="SM00382">
    <property type="entry name" value="AAA"/>
    <property type="match status" value="1"/>
</dbReference>
<dbReference type="Pfam" id="PF13191">
    <property type="entry name" value="AAA_16"/>
    <property type="match status" value="1"/>
</dbReference>
<evidence type="ECO:0000256" key="3">
    <source>
        <dbReference type="SAM" id="MobiDB-lite"/>
    </source>
</evidence>
<sequence length="252" mass="26295">MGNPLRGRDAELAAVANALRKAGDSGRGALIYLCGEPGIGKTALAQAIATQAADDGFVVGFGKAEELHQIAAGAPLLVALRSGPAPLLDADTFAGLAPLHHQPLWLVDRIASVLADLAARAPVLIVIDDAQWADQVTRFALEMLPGRLAASPVVWIIASREVPPAPAHAGDVDRHLLVLGPLSDTDLDALATDFLGGPPVGSDAPPPARRRRQSVPRGPAAERSGGRRRRRASRAVRRCDRRSGAAAECGCR</sequence>
<dbReference type="Proteomes" id="UP001055337">
    <property type="component" value="Chromosome"/>
</dbReference>
<feature type="region of interest" description="Disordered" evidence="3">
    <location>
        <begin position="194"/>
        <end position="252"/>
    </location>
</feature>
<name>A0ABY3TLU7_9MYCO</name>